<reference evidence="2 3" key="1">
    <citation type="submission" date="2022-10" db="EMBL/GenBank/DDBJ databases">
        <title>Luteolibacter flavescens strain MCCC 1K03193, whole genome shotgun sequencing project.</title>
        <authorList>
            <person name="Zhao G."/>
            <person name="Shen L."/>
        </authorList>
    </citation>
    <scope>NUCLEOTIDE SEQUENCE [LARGE SCALE GENOMIC DNA]</scope>
    <source>
        <strain evidence="2 3">MCCC 1K03193</strain>
    </source>
</reference>
<sequence>MRALTGLLHRFPEHDMSRCQLVASLLLTIWQLGGETFSPSPPSFVLVNANEEKDAVWQALTGILRSQLAPIKATPNEPEPFNPNNIFRGNPVMSRRTMLAAIATRAKLVKQRLPPHVIDIQLKKWLADWHQCKPEVFPALEINHYNKAHDPDFGWVTQADDHISLLIHGPKSEAELRRDLQDKQSKLHIPQGVCDDLSRGNKKLALIGRITGESWDTFLVDGLLGGPFARRIPPPPVSTARGRAAPGCRHPEFHGDLLHPASAQPLSAREG</sequence>
<proteinExistence type="predicted"/>
<keyword evidence="3" id="KW-1185">Reference proteome</keyword>
<gene>
    <name evidence="2" type="ORF">OKA04_18245</name>
</gene>
<dbReference type="Proteomes" id="UP001207930">
    <property type="component" value="Unassembled WGS sequence"/>
</dbReference>
<name>A0ABT3FSY2_9BACT</name>
<protein>
    <submittedName>
        <fullName evidence="2">Uncharacterized protein</fullName>
    </submittedName>
</protein>
<feature type="region of interest" description="Disordered" evidence="1">
    <location>
        <begin position="251"/>
        <end position="271"/>
    </location>
</feature>
<evidence type="ECO:0000313" key="3">
    <source>
        <dbReference type="Proteomes" id="UP001207930"/>
    </source>
</evidence>
<organism evidence="2 3">
    <name type="scientific">Luteolibacter flavescens</name>
    <dbReference type="NCBI Taxonomy" id="1859460"/>
    <lineage>
        <taxon>Bacteria</taxon>
        <taxon>Pseudomonadati</taxon>
        <taxon>Verrucomicrobiota</taxon>
        <taxon>Verrucomicrobiia</taxon>
        <taxon>Verrucomicrobiales</taxon>
        <taxon>Verrucomicrobiaceae</taxon>
        <taxon>Luteolibacter</taxon>
    </lineage>
</organism>
<comment type="caution">
    <text evidence="2">The sequence shown here is derived from an EMBL/GenBank/DDBJ whole genome shotgun (WGS) entry which is preliminary data.</text>
</comment>
<dbReference type="RefSeq" id="WP_264502640.1">
    <property type="nucleotide sequence ID" value="NZ_JAPDDS010000011.1"/>
</dbReference>
<evidence type="ECO:0000256" key="1">
    <source>
        <dbReference type="SAM" id="MobiDB-lite"/>
    </source>
</evidence>
<evidence type="ECO:0000313" key="2">
    <source>
        <dbReference type="EMBL" id="MCW1886685.1"/>
    </source>
</evidence>
<dbReference type="EMBL" id="JAPDDS010000011">
    <property type="protein sequence ID" value="MCW1886685.1"/>
    <property type="molecule type" value="Genomic_DNA"/>
</dbReference>
<accession>A0ABT3FSY2</accession>